<sequence>MNELPTHLPVDTPGLEIAPFVVRGLRCPAPVRMDEPLGREVNDRLMEWISHIGIFPGKTDKIRASDFGRYAMLCHPDTDDPDRLLLQAQCLAALFAVDDHYCDDRTLGSDPKHVAPRLSFAIAAMDPCYLPTPFDTELKHQLNSDPVLLGLQAYMQRVTQFCTASQVARVRQVSIAMFVTMAAEGAWRVYGTGPTVAEYLASRQVNSFWPCMVLVDPIGGYEVPANMYSQPEVHRVTVLASLATTLVNDLYSAYKEHMDEIGRFKLPYLLADQHQCSLQEAIDRIADIHDAVMLDYEVAERALRADAPPLLNRYLTGLTAWIAGNLEWHKHSARYHAQ</sequence>
<dbReference type="Gene3D" id="1.10.600.10">
    <property type="entry name" value="Farnesyl Diphosphate Synthase"/>
    <property type="match status" value="1"/>
</dbReference>
<evidence type="ECO:0000313" key="2">
    <source>
        <dbReference type="EMBL" id="QOQ77966.1"/>
    </source>
</evidence>
<dbReference type="Proteomes" id="UP000594923">
    <property type="component" value="Chromosome"/>
</dbReference>
<dbReference type="Pfam" id="PF19086">
    <property type="entry name" value="Terpene_syn_C_2"/>
    <property type="match status" value="1"/>
</dbReference>
<dbReference type="RefSeq" id="WP_197629408.1">
    <property type="nucleotide sequence ID" value="NZ_CP063073.1"/>
</dbReference>
<reference evidence="2 3" key="1">
    <citation type="submission" date="2020-10" db="EMBL/GenBank/DDBJ databases">
        <title>High quality whole genome sequence of Pseudomonas poae PMA22.</title>
        <authorList>
            <person name="Hernandez J.G."/>
            <person name="Rodriguez P."/>
            <person name="Cuevas C."/>
            <person name="de la Calle F."/>
            <person name="Galan B."/>
            <person name="Garcia J.L."/>
        </authorList>
    </citation>
    <scope>NUCLEOTIDE SEQUENCE [LARGE SCALE GENOMIC DNA]</scope>
    <source>
        <strain evidence="2 3">PMA22</strain>
    </source>
</reference>
<dbReference type="SUPFAM" id="SSF48576">
    <property type="entry name" value="Terpenoid synthases"/>
    <property type="match status" value="1"/>
</dbReference>
<dbReference type="AlphaFoldDB" id="A0A7M1KNH8"/>
<dbReference type="SFLD" id="SFLDS00005">
    <property type="entry name" value="Isoprenoid_Synthase_Type_I"/>
    <property type="match status" value="1"/>
</dbReference>
<name>A0A7M1KNH8_9PSED</name>
<keyword evidence="1" id="KW-0460">Magnesium</keyword>
<evidence type="ECO:0000256" key="1">
    <source>
        <dbReference type="RuleBase" id="RU366034"/>
    </source>
</evidence>
<accession>A0A7M1KNH8</accession>
<dbReference type="GO" id="GO:0046872">
    <property type="term" value="F:metal ion binding"/>
    <property type="evidence" value="ECO:0007669"/>
    <property type="project" value="UniProtKB-KW"/>
</dbReference>
<protein>
    <recommendedName>
        <fullName evidence="1">Terpene synthase</fullName>
        <ecNumber evidence="1">4.2.3.-</ecNumber>
    </recommendedName>
</protein>
<comment type="cofactor">
    <cofactor evidence="1">
        <name>Mg(2+)</name>
        <dbReference type="ChEBI" id="CHEBI:18420"/>
    </cofactor>
</comment>
<comment type="similarity">
    <text evidence="1">Belongs to the terpene synthase family.</text>
</comment>
<dbReference type="InterPro" id="IPR034686">
    <property type="entry name" value="Terpene_cyclase-like_2"/>
</dbReference>
<organism evidence="2 3">
    <name type="scientific">Pseudomonas poae</name>
    <dbReference type="NCBI Taxonomy" id="200451"/>
    <lineage>
        <taxon>Bacteria</taxon>
        <taxon>Pseudomonadati</taxon>
        <taxon>Pseudomonadota</taxon>
        <taxon>Gammaproteobacteria</taxon>
        <taxon>Pseudomonadales</taxon>
        <taxon>Pseudomonadaceae</taxon>
        <taxon>Pseudomonas</taxon>
    </lineage>
</organism>
<dbReference type="SFLD" id="SFLDG01020">
    <property type="entry name" value="Terpene_Cyclase_Like_2"/>
    <property type="match status" value="1"/>
</dbReference>
<dbReference type="PANTHER" id="PTHR35201">
    <property type="entry name" value="TERPENE SYNTHASE"/>
    <property type="match status" value="1"/>
</dbReference>
<dbReference type="GO" id="GO:0010333">
    <property type="term" value="F:terpene synthase activity"/>
    <property type="evidence" value="ECO:0007669"/>
    <property type="project" value="InterPro"/>
</dbReference>
<dbReference type="EC" id="4.2.3.-" evidence="1"/>
<keyword evidence="1" id="KW-0456">Lyase</keyword>
<dbReference type="EMBL" id="CP063073">
    <property type="protein sequence ID" value="QOQ77966.1"/>
    <property type="molecule type" value="Genomic_DNA"/>
</dbReference>
<gene>
    <name evidence="2" type="ORF">IMF22_13480</name>
</gene>
<dbReference type="PANTHER" id="PTHR35201:SF4">
    <property type="entry name" value="BETA-PINACENE SYNTHASE-RELATED"/>
    <property type="match status" value="1"/>
</dbReference>
<evidence type="ECO:0000313" key="3">
    <source>
        <dbReference type="Proteomes" id="UP000594923"/>
    </source>
</evidence>
<keyword evidence="1" id="KW-0479">Metal-binding</keyword>
<dbReference type="InterPro" id="IPR008949">
    <property type="entry name" value="Isoprenoid_synthase_dom_sf"/>
</dbReference>
<proteinExistence type="inferred from homology"/>